<feature type="domain" description="ABC transporter" evidence="10">
    <location>
        <begin position="6"/>
        <end position="243"/>
    </location>
</feature>
<dbReference type="Gene3D" id="3.40.50.300">
    <property type="entry name" value="P-loop containing nucleotide triphosphate hydrolases"/>
    <property type="match status" value="2"/>
</dbReference>
<keyword evidence="8" id="KW-1278">Translocase</keyword>
<dbReference type="RefSeq" id="WP_201656524.1">
    <property type="nucleotide sequence ID" value="NZ_CAJHCS010000025.1"/>
</dbReference>
<dbReference type="CDD" id="cd03216">
    <property type="entry name" value="ABC_Carb_Monos_I"/>
    <property type="match status" value="1"/>
</dbReference>
<dbReference type="PANTHER" id="PTHR43790:SF3">
    <property type="entry name" value="D-ALLOSE IMPORT ATP-BINDING PROTEIN ALSA-RELATED"/>
    <property type="match status" value="1"/>
</dbReference>
<keyword evidence="6" id="KW-0547">Nucleotide-binding</keyword>
<evidence type="ECO:0000259" key="10">
    <source>
        <dbReference type="PROSITE" id="PS50893"/>
    </source>
</evidence>
<comment type="caution">
    <text evidence="11">The sequence shown here is derived from an EMBL/GenBank/DDBJ whole genome shotgun (WGS) entry which is preliminary data.</text>
</comment>
<evidence type="ECO:0000313" key="12">
    <source>
        <dbReference type="Proteomes" id="UP001494588"/>
    </source>
</evidence>
<evidence type="ECO:0000313" key="11">
    <source>
        <dbReference type="EMBL" id="MEM5289064.1"/>
    </source>
</evidence>
<keyword evidence="12" id="KW-1185">Reference proteome</keyword>
<evidence type="ECO:0000256" key="3">
    <source>
        <dbReference type="ARBA" id="ARBA00022519"/>
    </source>
</evidence>
<evidence type="ECO:0000256" key="4">
    <source>
        <dbReference type="ARBA" id="ARBA00022597"/>
    </source>
</evidence>
<evidence type="ECO:0000256" key="1">
    <source>
        <dbReference type="ARBA" id="ARBA00022448"/>
    </source>
</evidence>
<evidence type="ECO:0000256" key="5">
    <source>
        <dbReference type="ARBA" id="ARBA00022737"/>
    </source>
</evidence>
<name>A0ABU9QHY7_9BURK</name>
<evidence type="ECO:0000256" key="9">
    <source>
        <dbReference type="ARBA" id="ARBA00023136"/>
    </source>
</evidence>
<keyword evidence="1" id="KW-0813">Transport</keyword>
<keyword evidence="3" id="KW-0997">Cell inner membrane</keyword>
<accession>A0ABU9QHY7</accession>
<dbReference type="Proteomes" id="UP001494588">
    <property type="component" value="Unassembled WGS sequence"/>
</dbReference>
<dbReference type="InterPro" id="IPR003593">
    <property type="entry name" value="AAA+_ATPase"/>
</dbReference>
<dbReference type="InterPro" id="IPR027417">
    <property type="entry name" value="P-loop_NTPase"/>
</dbReference>
<dbReference type="PANTHER" id="PTHR43790">
    <property type="entry name" value="CARBOHYDRATE TRANSPORT ATP-BINDING PROTEIN MG119-RELATED"/>
    <property type="match status" value="1"/>
</dbReference>
<dbReference type="CDD" id="cd03215">
    <property type="entry name" value="ABC_Carb_Monos_II"/>
    <property type="match status" value="1"/>
</dbReference>
<evidence type="ECO:0000256" key="8">
    <source>
        <dbReference type="ARBA" id="ARBA00022967"/>
    </source>
</evidence>
<sequence length="497" mass="53985">MSENLLEMRDIRKHFGGVHALRGVSFTVRRGEIHGLVGENGAGKSTLMKVLAGAYVADHGEVSIDGEAVSHPTTHAMREKGLAVIYQELAQAPHLSVAENVFLGRAPKNRLGGIDWKTLNANAAEVITRIGFDLNPRARVADLSVAQRQIVEIAKAISQNARLVVLDEPSAVLADSELQTLFSVMRKLAHDRGVSFIYISHRLNEIFDICQRVTVLRDGAVIDTQPIEAVTSADLIRKMVGRELKDIFPKKDREAGKVVMSVKGLTREGVLDDISFDVRAGEIVGLCGLAGSGRTEVLRAIAAADPIDGGQIELFGKTVSIRSPRHAKSLGVGLLSEDRKVDGLFLDQSVAFNVTIGKLSTVGGPGAIKKREEKELVGGYVRKLSIKTPSVNADVRHLSGGNQQKCAIARQLNAGTKIFLIDEPTRGVDVGARRDIYEVLIEVLKSEDRAILMVSSELPEILGMCDRILVMREGKLTAELTRQGATEEIIMHHATHH</sequence>
<dbReference type="InterPro" id="IPR003439">
    <property type="entry name" value="ABC_transporter-like_ATP-bd"/>
</dbReference>
<reference evidence="11 12" key="1">
    <citation type="submission" date="2024-01" db="EMBL/GenBank/DDBJ databases">
        <title>The diversity of rhizobia nodulating Mimosa spp. in eleven states of Brazil covering several biomes is determined by host plant, location, and edaphic factors.</title>
        <authorList>
            <person name="Rouws L."/>
            <person name="Barauna A."/>
            <person name="Beukes C."/>
            <person name="De Faria S.M."/>
            <person name="Gross E."/>
            <person name="Dos Reis Junior F.B."/>
            <person name="Simon M."/>
            <person name="Maluk M."/>
            <person name="Odee D.W."/>
            <person name="Kenicer G."/>
            <person name="Young J.P.W."/>
            <person name="Reis V.M."/>
            <person name="Zilli J."/>
            <person name="James E.K."/>
        </authorList>
    </citation>
    <scope>NUCLEOTIDE SEQUENCE [LARGE SCALE GENOMIC DNA]</scope>
    <source>
        <strain evidence="11 12">JPY77</strain>
    </source>
</reference>
<evidence type="ECO:0000256" key="6">
    <source>
        <dbReference type="ARBA" id="ARBA00022741"/>
    </source>
</evidence>
<protein>
    <submittedName>
        <fullName evidence="11">Sugar ABC transporter ATP-binding protein</fullName>
    </submittedName>
</protein>
<evidence type="ECO:0000256" key="7">
    <source>
        <dbReference type="ARBA" id="ARBA00022840"/>
    </source>
</evidence>
<dbReference type="EMBL" id="JAZHGC010000023">
    <property type="protein sequence ID" value="MEM5289064.1"/>
    <property type="molecule type" value="Genomic_DNA"/>
</dbReference>
<dbReference type="Pfam" id="PF00005">
    <property type="entry name" value="ABC_tran"/>
    <property type="match status" value="2"/>
</dbReference>
<evidence type="ECO:0000256" key="2">
    <source>
        <dbReference type="ARBA" id="ARBA00022475"/>
    </source>
</evidence>
<organism evidence="11 12">
    <name type="scientific">Paraburkholderia sabiae</name>
    <dbReference type="NCBI Taxonomy" id="273251"/>
    <lineage>
        <taxon>Bacteria</taxon>
        <taxon>Pseudomonadati</taxon>
        <taxon>Pseudomonadota</taxon>
        <taxon>Betaproteobacteria</taxon>
        <taxon>Burkholderiales</taxon>
        <taxon>Burkholderiaceae</taxon>
        <taxon>Paraburkholderia</taxon>
    </lineage>
</organism>
<keyword evidence="9" id="KW-0472">Membrane</keyword>
<dbReference type="GO" id="GO:0005524">
    <property type="term" value="F:ATP binding"/>
    <property type="evidence" value="ECO:0007669"/>
    <property type="project" value="UniProtKB-KW"/>
</dbReference>
<dbReference type="PROSITE" id="PS50893">
    <property type="entry name" value="ABC_TRANSPORTER_2"/>
    <property type="match status" value="2"/>
</dbReference>
<dbReference type="SMART" id="SM00382">
    <property type="entry name" value="AAA"/>
    <property type="match status" value="2"/>
</dbReference>
<keyword evidence="7 11" id="KW-0067">ATP-binding</keyword>
<dbReference type="InterPro" id="IPR050107">
    <property type="entry name" value="ABC_carbohydrate_import_ATPase"/>
</dbReference>
<keyword evidence="4" id="KW-0762">Sugar transport</keyword>
<gene>
    <name evidence="11" type="ORF">V4C55_25350</name>
</gene>
<proteinExistence type="predicted"/>
<keyword evidence="5" id="KW-0677">Repeat</keyword>
<dbReference type="SUPFAM" id="SSF52540">
    <property type="entry name" value="P-loop containing nucleoside triphosphate hydrolases"/>
    <property type="match status" value="2"/>
</dbReference>
<feature type="domain" description="ABC transporter" evidence="10">
    <location>
        <begin position="242"/>
        <end position="494"/>
    </location>
</feature>
<keyword evidence="2" id="KW-1003">Cell membrane</keyword>